<evidence type="ECO:0000313" key="1">
    <source>
        <dbReference type="EMBL" id="KAH0529275.1"/>
    </source>
</evidence>
<accession>A0A9P8HST7</accession>
<dbReference type="EMBL" id="JAIMJC010000002">
    <property type="protein sequence ID" value="KAH0529275.1"/>
    <property type="molecule type" value="Genomic_DNA"/>
</dbReference>
<protein>
    <submittedName>
        <fullName evidence="1">Uncharacterized protein</fullName>
    </submittedName>
</protein>
<gene>
    <name evidence="1" type="ORF">TsFJ059_004042</name>
</gene>
<name>A0A9P8HST7_9HYPO</name>
<dbReference type="Proteomes" id="UP000826573">
    <property type="component" value="Unassembled WGS sequence"/>
</dbReference>
<dbReference type="AlphaFoldDB" id="A0A9P8HST7"/>
<sequence length="80" mass="9190">MAIIPLLLCLRDTSIVTQNRNLFIPDYGSGRGKRRYCETSCHNPPIQHDERMSRTVASLYGSLRPSSKLRSPRHHHMPCD</sequence>
<reference evidence="1 2" key="1">
    <citation type="submission" date="2021-08" db="EMBL/GenBank/DDBJ databases">
        <title>The highly contiguous genome resource for Trichoderma semiorbis FJ059, a fungal antagonistic to plant pathogens.</title>
        <authorList>
            <person name="Liu T."/>
        </authorList>
    </citation>
    <scope>NUCLEOTIDE SEQUENCE [LARGE SCALE GENOMIC DNA]</scope>
    <source>
        <strain evidence="1 2">FJ059</strain>
    </source>
</reference>
<organism evidence="1 2">
    <name type="scientific">Trichoderma semiorbis</name>
    <dbReference type="NCBI Taxonomy" id="1491008"/>
    <lineage>
        <taxon>Eukaryota</taxon>
        <taxon>Fungi</taxon>
        <taxon>Dikarya</taxon>
        <taxon>Ascomycota</taxon>
        <taxon>Pezizomycotina</taxon>
        <taxon>Sordariomycetes</taxon>
        <taxon>Hypocreomycetidae</taxon>
        <taxon>Hypocreales</taxon>
        <taxon>Hypocreaceae</taxon>
        <taxon>Trichoderma</taxon>
    </lineage>
</organism>
<keyword evidence="2" id="KW-1185">Reference proteome</keyword>
<proteinExistence type="predicted"/>
<evidence type="ECO:0000313" key="2">
    <source>
        <dbReference type="Proteomes" id="UP000826573"/>
    </source>
</evidence>
<comment type="caution">
    <text evidence="1">The sequence shown here is derived from an EMBL/GenBank/DDBJ whole genome shotgun (WGS) entry which is preliminary data.</text>
</comment>